<evidence type="ECO:0000256" key="1">
    <source>
        <dbReference type="SAM" id="MobiDB-lite"/>
    </source>
</evidence>
<feature type="chain" id="PRO_5037540982" evidence="2">
    <location>
        <begin position="22"/>
        <end position="97"/>
    </location>
</feature>
<name>A0A915D689_9BILA</name>
<evidence type="ECO:0000256" key="2">
    <source>
        <dbReference type="SAM" id="SignalP"/>
    </source>
</evidence>
<keyword evidence="2" id="KW-0732">Signal</keyword>
<proteinExistence type="predicted"/>
<feature type="region of interest" description="Disordered" evidence="1">
    <location>
        <begin position="24"/>
        <end position="64"/>
    </location>
</feature>
<dbReference type="AlphaFoldDB" id="A0A915D689"/>
<organism evidence="3 4">
    <name type="scientific">Ditylenchus dipsaci</name>
    <dbReference type="NCBI Taxonomy" id="166011"/>
    <lineage>
        <taxon>Eukaryota</taxon>
        <taxon>Metazoa</taxon>
        <taxon>Ecdysozoa</taxon>
        <taxon>Nematoda</taxon>
        <taxon>Chromadorea</taxon>
        <taxon>Rhabditida</taxon>
        <taxon>Tylenchina</taxon>
        <taxon>Tylenchomorpha</taxon>
        <taxon>Sphaerularioidea</taxon>
        <taxon>Anguinidae</taxon>
        <taxon>Anguininae</taxon>
        <taxon>Ditylenchus</taxon>
    </lineage>
</organism>
<sequence length="97" mass="10661">MNCLYSLLLLAIFFPVHLNFAQTGANHNKGRHQPDSASLEMGSPRGAEEEQDEGQEEGKAAEEELHAAVEADFLQEQATPASPIVPVQSLWSQRITM</sequence>
<feature type="signal peptide" evidence="2">
    <location>
        <begin position="1"/>
        <end position="21"/>
    </location>
</feature>
<evidence type="ECO:0000313" key="4">
    <source>
        <dbReference type="WBParaSite" id="jg16436"/>
    </source>
</evidence>
<dbReference type="WBParaSite" id="jg16436">
    <property type="protein sequence ID" value="jg16436"/>
    <property type="gene ID" value="jg16436"/>
</dbReference>
<protein>
    <submittedName>
        <fullName evidence="4">Uncharacterized protein</fullName>
    </submittedName>
</protein>
<reference evidence="4" key="1">
    <citation type="submission" date="2022-11" db="UniProtKB">
        <authorList>
            <consortium name="WormBaseParasite"/>
        </authorList>
    </citation>
    <scope>IDENTIFICATION</scope>
</reference>
<evidence type="ECO:0000313" key="3">
    <source>
        <dbReference type="Proteomes" id="UP000887574"/>
    </source>
</evidence>
<dbReference type="Proteomes" id="UP000887574">
    <property type="component" value="Unplaced"/>
</dbReference>
<accession>A0A915D689</accession>
<keyword evidence="3" id="KW-1185">Reference proteome</keyword>